<sequence>MHSAGVKEAFVVMSALSRTRSGPGRGHPSESVRFWVTGRDGLNATVDRREHAAEHAALTRPIITYHPRPSLACQVSLPAMPGLRPYRHLLDFQLVCWASKFRTISITCEPSEARTRRAGSTYVWREPASTWAAMCAPVSQKCTRTLRQDAY</sequence>
<reference evidence="1 2" key="1">
    <citation type="journal article" date="2018" name="Biotechnol. Biofuels">
        <title>Integrative visual omics of the white-rot fungus Polyporus brumalis exposes the biotechnological potential of its oxidative enzymes for delignifying raw plant biomass.</title>
        <authorList>
            <person name="Miyauchi S."/>
            <person name="Rancon A."/>
            <person name="Drula E."/>
            <person name="Hage H."/>
            <person name="Chaduli D."/>
            <person name="Favel A."/>
            <person name="Grisel S."/>
            <person name="Henrissat B."/>
            <person name="Herpoel-Gimbert I."/>
            <person name="Ruiz-Duenas F.J."/>
            <person name="Chevret D."/>
            <person name="Hainaut M."/>
            <person name="Lin J."/>
            <person name="Wang M."/>
            <person name="Pangilinan J."/>
            <person name="Lipzen A."/>
            <person name="Lesage-Meessen L."/>
            <person name="Navarro D."/>
            <person name="Riley R."/>
            <person name="Grigoriev I.V."/>
            <person name="Zhou S."/>
            <person name="Raouche S."/>
            <person name="Rosso M.N."/>
        </authorList>
    </citation>
    <scope>NUCLEOTIDE SEQUENCE [LARGE SCALE GENOMIC DNA]</scope>
    <source>
        <strain evidence="1 2">BRFM 1820</strain>
    </source>
</reference>
<evidence type="ECO:0000313" key="2">
    <source>
        <dbReference type="Proteomes" id="UP000256964"/>
    </source>
</evidence>
<organism evidence="1 2">
    <name type="scientific">Lentinus brumalis</name>
    <dbReference type="NCBI Taxonomy" id="2498619"/>
    <lineage>
        <taxon>Eukaryota</taxon>
        <taxon>Fungi</taxon>
        <taxon>Dikarya</taxon>
        <taxon>Basidiomycota</taxon>
        <taxon>Agaricomycotina</taxon>
        <taxon>Agaricomycetes</taxon>
        <taxon>Polyporales</taxon>
        <taxon>Polyporaceae</taxon>
        <taxon>Lentinus</taxon>
    </lineage>
</organism>
<dbReference type="EMBL" id="KZ857407">
    <property type="protein sequence ID" value="RDX49151.1"/>
    <property type="molecule type" value="Genomic_DNA"/>
</dbReference>
<proteinExistence type="predicted"/>
<accession>A0A371D9E2</accession>
<dbReference type="Proteomes" id="UP000256964">
    <property type="component" value="Unassembled WGS sequence"/>
</dbReference>
<evidence type="ECO:0000313" key="1">
    <source>
        <dbReference type="EMBL" id="RDX49151.1"/>
    </source>
</evidence>
<gene>
    <name evidence="1" type="ORF">OH76DRAFT_559415</name>
</gene>
<name>A0A371D9E2_9APHY</name>
<dbReference type="AlphaFoldDB" id="A0A371D9E2"/>
<keyword evidence="2" id="KW-1185">Reference proteome</keyword>
<protein>
    <submittedName>
        <fullName evidence="1">Uncharacterized protein</fullName>
    </submittedName>
</protein>